<comment type="cofactor">
    <cofactor evidence="1">
        <name>Zn(2+)</name>
        <dbReference type="ChEBI" id="CHEBI:29105"/>
    </cofactor>
</comment>
<comment type="caution">
    <text evidence="7">The sequence shown here is derived from an EMBL/GenBank/DDBJ whole genome shotgun (WGS) entry which is preliminary data.</text>
</comment>
<accession>A0A7Y9DXW8</accession>
<dbReference type="PANTHER" id="PTHR42813">
    <property type="entry name" value="ZINC-TYPE ALCOHOL DEHYDROGENASE-LIKE"/>
    <property type="match status" value="1"/>
</dbReference>
<evidence type="ECO:0000256" key="1">
    <source>
        <dbReference type="ARBA" id="ARBA00001947"/>
    </source>
</evidence>
<organism evidence="7 8">
    <name type="scientific">Actinomycetospora corticicola</name>
    <dbReference type="NCBI Taxonomy" id="663602"/>
    <lineage>
        <taxon>Bacteria</taxon>
        <taxon>Bacillati</taxon>
        <taxon>Actinomycetota</taxon>
        <taxon>Actinomycetes</taxon>
        <taxon>Pseudonocardiales</taxon>
        <taxon>Pseudonocardiaceae</taxon>
        <taxon>Actinomycetospora</taxon>
    </lineage>
</organism>
<dbReference type="GO" id="GO:0046872">
    <property type="term" value="F:metal ion binding"/>
    <property type="evidence" value="ECO:0007669"/>
    <property type="project" value="UniProtKB-KW"/>
</dbReference>
<dbReference type="InterPro" id="IPR013154">
    <property type="entry name" value="ADH-like_N"/>
</dbReference>
<protein>
    <submittedName>
        <fullName evidence="7">Threonine dehydrogenase-like Zn-dependent dehydrogenase</fullName>
    </submittedName>
</protein>
<feature type="domain" description="Alcohol dehydrogenase-like N-terminal" evidence="6">
    <location>
        <begin position="25"/>
        <end position="61"/>
    </location>
</feature>
<evidence type="ECO:0000256" key="2">
    <source>
        <dbReference type="ARBA" id="ARBA00008072"/>
    </source>
</evidence>
<evidence type="ECO:0000313" key="8">
    <source>
        <dbReference type="Proteomes" id="UP000535890"/>
    </source>
</evidence>
<keyword evidence="5" id="KW-0520">NAD</keyword>
<evidence type="ECO:0000259" key="6">
    <source>
        <dbReference type="Pfam" id="PF08240"/>
    </source>
</evidence>
<dbReference type="Pfam" id="PF08240">
    <property type="entry name" value="ADH_N"/>
    <property type="match status" value="1"/>
</dbReference>
<dbReference type="PANTHER" id="PTHR42813:SF3">
    <property type="entry name" value="GLUTATHIONE-INDEPENDENT FORMALDEHYDE DEHYDROGENASE"/>
    <property type="match status" value="1"/>
</dbReference>
<dbReference type="AlphaFoldDB" id="A0A7Y9DXW8"/>
<name>A0A7Y9DXW8_9PSEU</name>
<reference evidence="7 8" key="1">
    <citation type="submission" date="2020-07" db="EMBL/GenBank/DDBJ databases">
        <title>Sequencing the genomes of 1000 actinobacteria strains.</title>
        <authorList>
            <person name="Klenk H.-P."/>
        </authorList>
    </citation>
    <scope>NUCLEOTIDE SEQUENCE [LARGE SCALE GENOMIC DNA]</scope>
    <source>
        <strain evidence="7 8">DSM 45772</strain>
    </source>
</reference>
<dbReference type="InterPro" id="IPR011032">
    <property type="entry name" value="GroES-like_sf"/>
</dbReference>
<evidence type="ECO:0000256" key="4">
    <source>
        <dbReference type="ARBA" id="ARBA00022833"/>
    </source>
</evidence>
<dbReference type="Gene3D" id="3.90.180.10">
    <property type="entry name" value="Medium-chain alcohol dehydrogenases, catalytic domain"/>
    <property type="match status" value="1"/>
</dbReference>
<evidence type="ECO:0000256" key="3">
    <source>
        <dbReference type="ARBA" id="ARBA00022723"/>
    </source>
</evidence>
<keyword evidence="8" id="KW-1185">Reference proteome</keyword>
<keyword evidence="3" id="KW-0479">Metal-binding</keyword>
<gene>
    <name evidence="7" type="ORF">BJ983_003666</name>
</gene>
<comment type="similarity">
    <text evidence="2">Belongs to the zinc-containing alcohol dehydrogenase family.</text>
</comment>
<dbReference type="EMBL" id="JACCBN010000001">
    <property type="protein sequence ID" value="NYD37564.1"/>
    <property type="molecule type" value="Genomic_DNA"/>
</dbReference>
<sequence>MKALVYDGPRSVSVRDVPDAGIERPTDVLVRITTTNICGSDLHMYEGRTGLEAGFIVSHELSLAEAPDAYRSFDDRLEGWTKVLLKPAA</sequence>
<evidence type="ECO:0000313" key="7">
    <source>
        <dbReference type="EMBL" id="NYD37564.1"/>
    </source>
</evidence>
<dbReference type="Proteomes" id="UP000535890">
    <property type="component" value="Unassembled WGS sequence"/>
</dbReference>
<evidence type="ECO:0000256" key="5">
    <source>
        <dbReference type="ARBA" id="ARBA00023027"/>
    </source>
</evidence>
<proteinExistence type="inferred from homology"/>
<keyword evidence="4" id="KW-0862">Zinc</keyword>
<dbReference type="SUPFAM" id="SSF50129">
    <property type="entry name" value="GroES-like"/>
    <property type="match status" value="1"/>
</dbReference>